<accession>A0A2I0A9F5</accession>
<feature type="domain" description="Methyltransferase type 11" evidence="5">
    <location>
        <begin position="77"/>
        <end position="175"/>
    </location>
</feature>
<evidence type="ECO:0000256" key="3">
    <source>
        <dbReference type="ARBA" id="ARBA00022691"/>
    </source>
</evidence>
<comment type="similarity">
    <text evidence="4">Belongs to the class I-like SAM-binding methyltransferase superfamily. gTMT family.</text>
</comment>
<dbReference type="PANTHER" id="PTHR43591:SF81">
    <property type="entry name" value="MAGNESIUM PROTOPORPHYRIN IX METHYLTRANSFERASE, CHLOROPLASTIC-RELATED"/>
    <property type="match status" value="1"/>
</dbReference>
<dbReference type="Pfam" id="PF08241">
    <property type="entry name" value="Methyltransf_11"/>
    <property type="match status" value="1"/>
</dbReference>
<feature type="region of interest" description="SAM motif I" evidence="4">
    <location>
        <begin position="76"/>
        <end position="85"/>
    </location>
</feature>
<sequence length="294" mass="32821">MAAGELKKGIAEYYDESGKAFEALWGDHIHHGFYDPERASPLSAADHQRAPLRTVEEALAFAGITDDPVQKRPKMIVDVGCGIGGSARYLAKRFGAQIQAITLSPIQVKRAQDLAMAEGLANQITFQLADALDQPFPDGQFDLVWSMESGEYMPDKEKFMRELVRVAAPGGTIIIVTWCHRDLSPTEENLKPEEIKLMTRICNAYYMPRWCSAADYLKIANSLSLENIKMGDWSENIAPFWPAAIRSALTWRGVTSLLRCGWKTVKGALAMPLMIEGYNKKLIKYVIITCHKPI</sequence>
<reference evidence="6 7" key="1">
    <citation type="journal article" date="2017" name="Nature">
        <title>The Apostasia genome and the evolution of orchids.</title>
        <authorList>
            <person name="Zhang G.Q."/>
            <person name="Liu K.W."/>
            <person name="Li Z."/>
            <person name="Lohaus R."/>
            <person name="Hsiao Y.Y."/>
            <person name="Niu S.C."/>
            <person name="Wang J.Y."/>
            <person name="Lin Y.C."/>
            <person name="Xu Q."/>
            <person name="Chen L.J."/>
            <person name="Yoshida K."/>
            <person name="Fujiwara S."/>
            <person name="Wang Z.W."/>
            <person name="Zhang Y.Q."/>
            <person name="Mitsuda N."/>
            <person name="Wang M."/>
            <person name="Liu G.H."/>
            <person name="Pecoraro L."/>
            <person name="Huang H.X."/>
            <person name="Xiao X.J."/>
            <person name="Lin M."/>
            <person name="Wu X.Y."/>
            <person name="Wu W.L."/>
            <person name="Chen Y.Y."/>
            <person name="Chang S.B."/>
            <person name="Sakamoto S."/>
            <person name="Ohme-Takagi M."/>
            <person name="Yagi M."/>
            <person name="Zeng S.J."/>
            <person name="Shen C.Y."/>
            <person name="Yeh C.M."/>
            <person name="Luo Y.B."/>
            <person name="Tsai W.C."/>
            <person name="Van de Peer Y."/>
            <person name="Liu Z.J."/>
        </authorList>
    </citation>
    <scope>NUCLEOTIDE SEQUENCE [LARGE SCALE GENOMIC DNA]</scope>
    <source>
        <strain evidence="7">cv. Shenzhen</strain>
        <tissue evidence="6">Stem</tissue>
    </source>
</reference>
<name>A0A2I0A9F5_9ASPA</name>
<dbReference type="InterPro" id="IPR029063">
    <property type="entry name" value="SAM-dependent_MTases_sf"/>
</dbReference>
<dbReference type="PANTHER" id="PTHR43591">
    <property type="entry name" value="METHYLTRANSFERASE"/>
    <property type="match status" value="1"/>
</dbReference>
<dbReference type="InterPro" id="IPR025774">
    <property type="entry name" value="PiNMT-like"/>
</dbReference>
<dbReference type="OrthoDB" id="8300214at2759"/>
<evidence type="ECO:0000313" key="6">
    <source>
        <dbReference type="EMBL" id="PKA52170.1"/>
    </source>
</evidence>
<dbReference type="CDD" id="cd02440">
    <property type="entry name" value="AdoMet_MTases"/>
    <property type="match status" value="1"/>
</dbReference>
<dbReference type="Proteomes" id="UP000236161">
    <property type="component" value="Unassembled WGS sequence"/>
</dbReference>
<keyword evidence="3 4" id="KW-0949">S-adenosyl-L-methionine</keyword>
<keyword evidence="1 4" id="KW-0489">Methyltransferase</keyword>
<dbReference type="SUPFAM" id="SSF53335">
    <property type="entry name" value="S-adenosyl-L-methionine-dependent methyltransferases"/>
    <property type="match status" value="1"/>
</dbReference>
<feature type="region of interest" description="SAM motif III" evidence="4">
    <location>
        <begin position="166"/>
        <end position="175"/>
    </location>
</feature>
<feature type="region of interest" description="SAM motif II" evidence="4">
    <location>
        <begin position="139"/>
        <end position="147"/>
    </location>
</feature>
<dbReference type="GO" id="GO:0050342">
    <property type="term" value="F:tocopherol C-methyltransferase activity"/>
    <property type="evidence" value="ECO:0007669"/>
    <property type="project" value="UniProtKB-EC"/>
</dbReference>
<keyword evidence="7" id="KW-1185">Reference proteome</keyword>
<dbReference type="InterPro" id="IPR013216">
    <property type="entry name" value="Methyltransf_11"/>
</dbReference>
<dbReference type="STRING" id="1088818.A0A2I0A9F5"/>
<keyword evidence="2 4" id="KW-0808">Transferase</keyword>
<evidence type="ECO:0000256" key="4">
    <source>
        <dbReference type="PROSITE-ProRule" id="PRU00914"/>
    </source>
</evidence>
<organism evidence="6 7">
    <name type="scientific">Apostasia shenzhenica</name>
    <dbReference type="NCBI Taxonomy" id="1088818"/>
    <lineage>
        <taxon>Eukaryota</taxon>
        <taxon>Viridiplantae</taxon>
        <taxon>Streptophyta</taxon>
        <taxon>Embryophyta</taxon>
        <taxon>Tracheophyta</taxon>
        <taxon>Spermatophyta</taxon>
        <taxon>Magnoliopsida</taxon>
        <taxon>Liliopsida</taxon>
        <taxon>Asparagales</taxon>
        <taxon>Orchidaceae</taxon>
        <taxon>Apostasioideae</taxon>
        <taxon>Apostasia</taxon>
    </lineage>
</organism>
<dbReference type="AlphaFoldDB" id="A0A2I0A9F5"/>
<evidence type="ECO:0000313" key="7">
    <source>
        <dbReference type="Proteomes" id="UP000236161"/>
    </source>
</evidence>
<dbReference type="GO" id="GO:0008757">
    <property type="term" value="F:S-adenosylmethionine-dependent methyltransferase activity"/>
    <property type="evidence" value="ECO:0007669"/>
    <property type="project" value="InterPro"/>
</dbReference>
<gene>
    <name evidence="6" type="primary">VTE4</name>
    <name evidence="6" type="ORF">AXF42_Ash014107</name>
</gene>
<dbReference type="EMBL" id="KZ452009">
    <property type="protein sequence ID" value="PKA52170.1"/>
    <property type="molecule type" value="Genomic_DNA"/>
</dbReference>
<dbReference type="GO" id="GO:0032259">
    <property type="term" value="P:methylation"/>
    <property type="evidence" value="ECO:0007669"/>
    <property type="project" value="UniProtKB-UniRule"/>
</dbReference>
<dbReference type="EC" id="2.1.1.95" evidence="6"/>
<protein>
    <submittedName>
        <fullName evidence="6">Putative tocopherol O-methyltransferase, chloroplastic</fullName>
        <ecNumber evidence="6">2.1.1.95</ecNumber>
    </submittedName>
</protein>
<evidence type="ECO:0000256" key="2">
    <source>
        <dbReference type="ARBA" id="ARBA00022679"/>
    </source>
</evidence>
<dbReference type="PROSITE" id="PS51581">
    <property type="entry name" value="SAM_GTMT"/>
    <property type="match status" value="1"/>
</dbReference>
<evidence type="ECO:0000259" key="5">
    <source>
        <dbReference type="Pfam" id="PF08241"/>
    </source>
</evidence>
<proteinExistence type="inferred from homology"/>
<dbReference type="Gene3D" id="3.40.50.150">
    <property type="entry name" value="Vaccinia Virus protein VP39"/>
    <property type="match status" value="1"/>
</dbReference>
<evidence type="ECO:0000256" key="1">
    <source>
        <dbReference type="ARBA" id="ARBA00022603"/>
    </source>
</evidence>